<dbReference type="STRING" id="413071.G9MKV6"/>
<dbReference type="PROSITE" id="PS50097">
    <property type="entry name" value="BTB"/>
    <property type="match status" value="1"/>
</dbReference>
<dbReference type="EMBL" id="ABDF02000004">
    <property type="protein sequence ID" value="EHK24852.1"/>
    <property type="molecule type" value="Genomic_DNA"/>
</dbReference>
<dbReference type="PANTHER" id="PTHR47843:SF2">
    <property type="entry name" value="BTB DOMAIN-CONTAINING PROTEIN"/>
    <property type="match status" value="1"/>
</dbReference>
<dbReference type="InterPro" id="IPR011333">
    <property type="entry name" value="SKP1/BTB/POZ_sf"/>
</dbReference>
<dbReference type="RefSeq" id="XP_013959052.1">
    <property type="nucleotide sequence ID" value="XM_014103577.1"/>
</dbReference>
<name>G9MKV6_HYPVG</name>
<evidence type="ECO:0000256" key="1">
    <source>
        <dbReference type="SAM" id="MobiDB-lite"/>
    </source>
</evidence>
<feature type="region of interest" description="Disordered" evidence="1">
    <location>
        <begin position="97"/>
        <end position="139"/>
    </location>
</feature>
<organism evidence="3 4">
    <name type="scientific">Hypocrea virens (strain Gv29-8 / FGSC 10586)</name>
    <name type="common">Gliocladium virens</name>
    <name type="synonym">Trichoderma virens</name>
    <dbReference type="NCBI Taxonomy" id="413071"/>
    <lineage>
        <taxon>Eukaryota</taxon>
        <taxon>Fungi</taxon>
        <taxon>Dikarya</taxon>
        <taxon>Ascomycota</taxon>
        <taxon>Pezizomycotina</taxon>
        <taxon>Sordariomycetes</taxon>
        <taxon>Hypocreomycetidae</taxon>
        <taxon>Hypocreales</taxon>
        <taxon>Hypocreaceae</taxon>
        <taxon>Trichoderma</taxon>
    </lineage>
</organism>
<proteinExistence type="predicted"/>
<feature type="compositionally biased region" description="Pro residues" evidence="1">
    <location>
        <begin position="110"/>
        <end position="119"/>
    </location>
</feature>
<protein>
    <recommendedName>
        <fullName evidence="2">BTB domain-containing protein</fullName>
    </recommendedName>
</protein>
<dbReference type="HOGENOM" id="CLU_056399_2_1_1"/>
<comment type="caution">
    <text evidence="3">The sequence shown here is derived from an EMBL/GenBank/DDBJ whole genome shotgun (WGS) entry which is preliminary data.</text>
</comment>
<dbReference type="SUPFAM" id="SSF54695">
    <property type="entry name" value="POZ domain"/>
    <property type="match status" value="1"/>
</dbReference>
<dbReference type="InterPro" id="IPR000210">
    <property type="entry name" value="BTB/POZ_dom"/>
</dbReference>
<evidence type="ECO:0000313" key="3">
    <source>
        <dbReference type="EMBL" id="EHK24852.1"/>
    </source>
</evidence>
<accession>G9MKV6</accession>
<keyword evidence="4" id="KW-1185">Reference proteome</keyword>
<dbReference type="eggNOG" id="ENOG502SFZQ">
    <property type="taxonomic scope" value="Eukaryota"/>
</dbReference>
<evidence type="ECO:0000313" key="4">
    <source>
        <dbReference type="Proteomes" id="UP000007115"/>
    </source>
</evidence>
<dbReference type="OMA" id="NYSPPSC"/>
<feature type="domain" description="BTB" evidence="2">
    <location>
        <begin position="13"/>
        <end position="82"/>
    </location>
</feature>
<dbReference type="VEuPathDB" id="FungiDB:TRIVIDRAFT_61610"/>
<gene>
    <name evidence="3" type="ORF">TRIVIDRAFT_61610</name>
</gene>
<dbReference type="GeneID" id="25796249"/>
<dbReference type="PANTHER" id="PTHR47843">
    <property type="entry name" value="BTB DOMAIN-CONTAINING PROTEIN-RELATED"/>
    <property type="match status" value="1"/>
</dbReference>
<evidence type="ECO:0000259" key="2">
    <source>
        <dbReference type="PROSITE" id="PS50097"/>
    </source>
</evidence>
<dbReference type="InParanoid" id="G9MKV6"/>
<sequence>MDSIPLDVIASSVPFRFLVGPNEREFTMHSALFTHQSPVLERLANGNFTEAAEKCVKWKSVDEDTFIRFWEYAYTGKYTAAEPVIIFPLQWDGPDPLELQRNPEATPELPSGPPPPPLAPLFDTLRSPSEDGTPEDQKRQDLWNAFTKPLTFDSFAMFHAFFIKRTKPLPTNLRSQDFTDTFLSHVRLYIFAECYDIASLMQHSLTELQAELERFTLHKQRTGDVITLVRYCYENPVPEALTDLVTLYAACKINTLWQIEQFRALVEAHSELSMALFGLEVIES</sequence>
<dbReference type="Proteomes" id="UP000007115">
    <property type="component" value="Unassembled WGS sequence"/>
</dbReference>
<dbReference type="OrthoDB" id="9997739at2759"/>
<dbReference type="Gene3D" id="3.30.710.10">
    <property type="entry name" value="Potassium Channel Kv1.1, Chain A"/>
    <property type="match status" value="1"/>
</dbReference>
<reference evidence="3 4" key="1">
    <citation type="journal article" date="2011" name="Genome Biol.">
        <title>Comparative genome sequence analysis underscores mycoparasitism as the ancestral life style of Trichoderma.</title>
        <authorList>
            <person name="Kubicek C.P."/>
            <person name="Herrera-Estrella A."/>
            <person name="Seidl-Seiboth V."/>
            <person name="Martinez D.A."/>
            <person name="Druzhinina I.S."/>
            <person name="Thon M."/>
            <person name="Zeilinger S."/>
            <person name="Casas-Flores S."/>
            <person name="Horwitz B.A."/>
            <person name="Mukherjee P.K."/>
            <person name="Mukherjee M."/>
            <person name="Kredics L."/>
            <person name="Alcaraz L.D."/>
            <person name="Aerts A."/>
            <person name="Antal Z."/>
            <person name="Atanasova L."/>
            <person name="Cervantes-Badillo M.G."/>
            <person name="Challacombe J."/>
            <person name="Chertkov O."/>
            <person name="McCluskey K."/>
            <person name="Coulpier F."/>
            <person name="Deshpande N."/>
            <person name="von Doehren H."/>
            <person name="Ebbole D.J."/>
            <person name="Esquivel-Naranjo E.U."/>
            <person name="Fekete E."/>
            <person name="Flipphi M."/>
            <person name="Glaser F."/>
            <person name="Gomez-Rodriguez E.Y."/>
            <person name="Gruber S."/>
            <person name="Han C."/>
            <person name="Henrissat B."/>
            <person name="Hermosa R."/>
            <person name="Hernandez-Onate M."/>
            <person name="Karaffa L."/>
            <person name="Kosti I."/>
            <person name="Le Crom S."/>
            <person name="Lindquist E."/>
            <person name="Lucas S."/>
            <person name="Luebeck M."/>
            <person name="Luebeck P.S."/>
            <person name="Margeot A."/>
            <person name="Metz B."/>
            <person name="Misra M."/>
            <person name="Nevalainen H."/>
            <person name="Omann M."/>
            <person name="Packer N."/>
            <person name="Perrone G."/>
            <person name="Uresti-Rivera E.E."/>
            <person name="Salamov A."/>
            <person name="Schmoll M."/>
            <person name="Seiboth B."/>
            <person name="Shapiro H."/>
            <person name="Sukno S."/>
            <person name="Tamayo-Ramos J.A."/>
            <person name="Tisch D."/>
            <person name="Wiest A."/>
            <person name="Wilkinson H.H."/>
            <person name="Zhang M."/>
            <person name="Coutinho P.M."/>
            <person name="Kenerley C.M."/>
            <person name="Monte E."/>
            <person name="Baker S.E."/>
            <person name="Grigoriev I.V."/>
        </authorList>
    </citation>
    <scope>NUCLEOTIDE SEQUENCE [LARGE SCALE GENOMIC DNA]</scope>
    <source>
        <strain evidence="4">Gv29-8 / FGSC 10586</strain>
    </source>
</reference>
<dbReference type="AlphaFoldDB" id="G9MKV6"/>